<dbReference type="GO" id="GO:0016491">
    <property type="term" value="F:oxidoreductase activity"/>
    <property type="evidence" value="ECO:0007669"/>
    <property type="project" value="InterPro"/>
</dbReference>
<dbReference type="EMBL" id="BLXX01000003">
    <property type="protein sequence ID" value="GFO59180.1"/>
    <property type="molecule type" value="Genomic_DNA"/>
</dbReference>
<keyword evidence="2" id="KW-0732">Signal</keyword>
<comment type="caution">
    <text evidence="4">The sequence shown here is derived from an EMBL/GenBank/DDBJ whole genome shotgun (WGS) entry which is preliminary data.</text>
</comment>
<reference evidence="5" key="1">
    <citation type="submission" date="2020-06" db="EMBL/GenBank/DDBJ databases">
        <title>Draft genomic sequence of Geomonas sp. Red330.</title>
        <authorList>
            <person name="Itoh H."/>
            <person name="Zhenxing X."/>
            <person name="Ushijima N."/>
            <person name="Masuda Y."/>
            <person name="Shiratori Y."/>
            <person name="Senoo K."/>
        </authorList>
    </citation>
    <scope>NUCLEOTIDE SEQUENCE [LARGE SCALE GENOMIC DNA]</scope>
    <source>
        <strain evidence="5">Red330</strain>
    </source>
</reference>
<dbReference type="InterPro" id="IPR000866">
    <property type="entry name" value="AhpC/TSA"/>
</dbReference>
<dbReference type="Proteomes" id="UP000556026">
    <property type="component" value="Unassembled WGS sequence"/>
</dbReference>
<dbReference type="AlphaFoldDB" id="A0A6V8MGR9"/>
<feature type="signal peptide" evidence="2">
    <location>
        <begin position="1"/>
        <end position="17"/>
    </location>
</feature>
<dbReference type="InterPro" id="IPR017937">
    <property type="entry name" value="Thioredoxin_CS"/>
</dbReference>
<feature type="chain" id="PRO_5027623312" description="Thioredoxin domain-containing protein" evidence="2">
    <location>
        <begin position="18"/>
        <end position="179"/>
    </location>
</feature>
<dbReference type="GO" id="GO:0016209">
    <property type="term" value="F:antioxidant activity"/>
    <property type="evidence" value="ECO:0007669"/>
    <property type="project" value="InterPro"/>
</dbReference>
<gene>
    <name evidence="4" type="ORF">GMST_15050</name>
</gene>
<proteinExistence type="predicted"/>
<name>A0A6V8MGR9_9BACT</name>
<feature type="domain" description="Thioredoxin" evidence="3">
    <location>
        <begin position="41"/>
        <end position="179"/>
    </location>
</feature>
<dbReference type="PROSITE" id="PS51257">
    <property type="entry name" value="PROKAR_LIPOPROTEIN"/>
    <property type="match status" value="1"/>
</dbReference>
<protein>
    <recommendedName>
        <fullName evidence="3">Thioredoxin domain-containing protein</fullName>
    </recommendedName>
</protein>
<dbReference type="SUPFAM" id="SSF52833">
    <property type="entry name" value="Thioredoxin-like"/>
    <property type="match status" value="1"/>
</dbReference>
<accession>A0A6V8MGR9</accession>
<keyword evidence="5" id="KW-1185">Reference proteome</keyword>
<dbReference type="Gene3D" id="3.40.30.10">
    <property type="entry name" value="Glutaredoxin"/>
    <property type="match status" value="1"/>
</dbReference>
<dbReference type="PROSITE" id="PS51352">
    <property type="entry name" value="THIOREDOXIN_2"/>
    <property type="match status" value="1"/>
</dbReference>
<evidence type="ECO:0000313" key="5">
    <source>
        <dbReference type="Proteomes" id="UP000556026"/>
    </source>
</evidence>
<organism evidence="4 5">
    <name type="scientific">Geomonas silvestris</name>
    <dbReference type="NCBI Taxonomy" id="2740184"/>
    <lineage>
        <taxon>Bacteria</taxon>
        <taxon>Pseudomonadati</taxon>
        <taxon>Thermodesulfobacteriota</taxon>
        <taxon>Desulfuromonadia</taxon>
        <taxon>Geobacterales</taxon>
        <taxon>Geobacteraceae</taxon>
        <taxon>Geomonas</taxon>
    </lineage>
</organism>
<evidence type="ECO:0000313" key="4">
    <source>
        <dbReference type="EMBL" id="GFO59180.1"/>
    </source>
</evidence>
<evidence type="ECO:0000259" key="3">
    <source>
        <dbReference type="PROSITE" id="PS51352"/>
    </source>
</evidence>
<dbReference type="Pfam" id="PF00578">
    <property type="entry name" value="AhpC-TSA"/>
    <property type="match status" value="1"/>
</dbReference>
<evidence type="ECO:0000256" key="1">
    <source>
        <dbReference type="ARBA" id="ARBA00023284"/>
    </source>
</evidence>
<sequence length="179" mass="18344">MCFARLGMILLLCVALAGCGDNLVPSGTDQRPPVQSGSTGPGVGQNAADFSVSEISGTTVTRASALSGKKAIVLYFTMWCPSCDEQTAQLQTMIPSYPDVGFYLVDYVSGSVTDAAAAALANGFTGVGFGILADTGHQMQNSLQGTMGTTVVIDAAGVILLNEDFRNGSRLQAALAGLP</sequence>
<keyword evidence="1" id="KW-0676">Redox-active center</keyword>
<dbReference type="PROSITE" id="PS00194">
    <property type="entry name" value="THIOREDOXIN_1"/>
    <property type="match status" value="1"/>
</dbReference>
<dbReference type="RefSeq" id="WP_183354012.1">
    <property type="nucleotide sequence ID" value="NZ_BLXX01000003.1"/>
</dbReference>
<dbReference type="InterPro" id="IPR036249">
    <property type="entry name" value="Thioredoxin-like_sf"/>
</dbReference>
<evidence type="ECO:0000256" key="2">
    <source>
        <dbReference type="SAM" id="SignalP"/>
    </source>
</evidence>
<dbReference type="InterPro" id="IPR013766">
    <property type="entry name" value="Thioredoxin_domain"/>
</dbReference>